<accession>A0A8H5HXJ2</accession>
<dbReference type="Pfam" id="PF03178">
    <property type="entry name" value="CPSF_A"/>
    <property type="match status" value="1"/>
</dbReference>
<name>A0A8H5HXJ2_9AGAR</name>
<dbReference type="Gene3D" id="2.130.10.10">
    <property type="entry name" value="YVTN repeat-like/Quinoprotein amine dehydrogenase"/>
    <property type="match status" value="3"/>
</dbReference>
<proteinExistence type="predicted"/>
<evidence type="ECO:0000259" key="4">
    <source>
        <dbReference type="Pfam" id="PF03178"/>
    </source>
</evidence>
<feature type="domain" description="RSE1/DDB1/CPSF1 first beta-propeller" evidence="5">
    <location>
        <begin position="15"/>
        <end position="408"/>
    </location>
</feature>
<evidence type="ECO:0000313" key="8">
    <source>
        <dbReference type="Proteomes" id="UP000518752"/>
    </source>
</evidence>
<evidence type="ECO:0000256" key="1">
    <source>
        <dbReference type="ARBA" id="ARBA00004123"/>
    </source>
</evidence>
<evidence type="ECO:0000259" key="5">
    <source>
        <dbReference type="Pfam" id="PF10433"/>
    </source>
</evidence>
<organism evidence="7 8">
    <name type="scientific">Collybiopsis confluens</name>
    <dbReference type="NCBI Taxonomy" id="2823264"/>
    <lineage>
        <taxon>Eukaryota</taxon>
        <taxon>Fungi</taxon>
        <taxon>Dikarya</taxon>
        <taxon>Basidiomycota</taxon>
        <taxon>Agaricomycotina</taxon>
        <taxon>Agaricomycetes</taxon>
        <taxon>Agaricomycetidae</taxon>
        <taxon>Agaricales</taxon>
        <taxon>Marasmiineae</taxon>
        <taxon>Omphalotaceae</taxon>
        <taxon>Collybiopsis</taxon>
    </lineage>
</organism>
<dbReference type="InterPro" id="IPR058543">
    <property type="entry name" value="Beta-prop_RSE1/DDB1/CPSF1_2nd"/>
</dbReference>
<dbReference type="InterPro" id="IPR018846">
    <property type="entry name" value="Beta-prop_RSE1/DDB1/CPSF1_1st"/>
</dbReference>
<feature type="domain" description="RSE1/DDB1/CPSF1 second beta-propeller" evidence="6">
    <location>
        <begin position="512"/>
        <end position="864"/>
    </location>
</feature>
<sequence length="1291" mass="142540">MPTRTASTFHSASSVISSVKCSLLSGELEHLVVAKINSLEVYSLLESKLQLECTLEIRGKVRLVRAIPVKASPMSNSSGCLLTATQNTSRCNLFVLLDHPDPEVLVLNYTESGIGSRRLNRKYQISLEERGSRPSEFCTDVLIHSSGDFAVVSCYTGKLKVISLDDGQVYNLQIFEHNLLSFTFLPLVHEDNHALALLYLDHNEKIHIIARNLRVYPGGAELDSEFSNLFQSTSIPPKYLPCVDELSPRLIPIPAHYPDSMSDDEESFLGGILVVGGRELLLYELEAQEVQEKHKGKRKREGRMQSQDAESGKKPEFKERKPKSSVRWPWSRISAWTGIDMPLQRILIGDVFGRLTLLSLTNMKDFGMVLVPLGETSPATTISYLTNQVTFVGSHLGDSQLLRISDVPVSSTDSPTLPIPSNIRTVSPEHLNHVDDKGKGSLINDIDPTRNGHIISTKGSYLDVIETHQNIAPIRNAILANLDGNEQAHIVTCSGGGNSGSLNILRLGADFEELASMPGLPNITNLWPFKYSHNSPEHSYLVTTSLIDTHVFQIASANEMLLADRLHEFVLTEQTLHFGNMVAKSSNAYDGDVSLVVQVNPTGAHLFQHNAVLQKWTRVHSVLAESVNIGGKFVAASGNSGQLLVAQVHGCMMSYTVQREDGVYTLEMTRFFTERASEFDKPPSAARDWYNSEISAVDCPILEPAKHYSPFVAAGFWHTNQIKIYHFDAGNIEYLCQSPPLASAVRSVLLSYMTNSYRIRDRNSHLCIFAGLADGSVATFEMVYNEEAKLTELKHTGLTPLGYLPVSLAVQEVEGNRVVIAAGDRTAVFSWERSHLRSAPVMLKDITAVRVLHTGNYNQSLMLAGPFGMSIGRITSLDKMHIHSTLLGLDIPRQVVHDPTCKVFGLSCLRTLPSRIGEDESMTSSFKILDDSTLKVLAQIDLEHDEHIMSSAILSVPGSEQPLFCLGTMIFRSNELEPTSGRIHVYKTYQPSPSTVQLKQVISEEVGGCVYNLVIVQEMIAAAVNSSVFLYRVAYGMKDSDSSVPEYAIEKIADWNHNYLVTSLSSYKDHLVVADQFSSVSLLKVNRSQRLTTVARDYSPLWPVSVESFDNEGIIGADQSLNLFIFSLGQIAGRTVLKRDGFFHWGDLVTSFIRGTLTSSDTTPSGSFKSTHIFCTLSGQIGVIVDVLNEASAKGLTNAINLLTSLEERFPEKFNVIGGVSHARYRAPRTSKSRSDADEASFGILDGDFLEQLLGHIDTNAESVQEILDANDSSYSLMDLKKDLEVLQNLH</sequence>
<dbReference type="Gene3D" id="1.10.150.910">
    <property type="match status" value="1"/>
</dbReference>
<evidence type="ECO:0000259" key="6">
    <source>
        <dbReference type="Pfam" id="PF23726"/>
    </source>
</evidence>
<dbReference type="Pfam" id="PF10433">
    <property type="entry name" value="Beta-prop_RSE1_1st"/>
    <property type="match status" value="1"/>
</dbReference>
<reference evidence="7 8" key="1">
    <citation type="journal article" date="2020" name="ISME J.">
        <title>Uncovering the hidden diversity of litter-decomposition mechanisms in mushroom-forming fungi.</title>
        <authorList>
            <person name="Floudas D."/>
            <person name="Bentzer J."/>
            <person name="Ahren D."/>
            <person name="Johansson T."/>
            <person name="Persson P."/>
            <person name="Tunlid A."/>
        </authorList>
    </citation>
    <scope>NUCLEOTIDE SEQUENCE [LARGE SCALE GENOMIC DNA]</scope>
    <source>
        <strain evidence="7 8">CBS 406.79</strain>
    </source>
</reference>
<comment type="caution">
    <text evidence="7">The sequence shown here is derived from an EMBL/GenBank/DDBJ whole genome shotgun (WGS) entry which is preliminary data.</text>
</comment>
<dbReference type="Pfam" id="PF23726">
    <property type="entry name" value="Beta-prop_RSE1_2nd"/>
    <property type="match status" value="1"/>
</dbReference>
<dbReference type="PANTHER" id="PTHR10644">
    <property type="entry name" value="DNA REPAIR/RNA PROCESSING CPSF FAMILY"/>
    <property type="match status" value="1"/>
</dbReference>
<dbReference type="InterPro" id="IPR015943">
    <property type="entry name" value="WD40/YVTN_repeat-like_dom_sf"/>
</dbReference>
<dbReference type="GO" id="GO:0005634">
    <property type="term" value="C:nucleus"/>
    <property type="evidence" value="ECO:0007669"/>
    <property type="project" value="UniProtKB-SubCell"/>
</dbReference>
<keyword evidence="8" id="KW-1185">Reference proteome</keyword>
<feature type="domain" description="RSE1/DDB1/CPSF1 C-terminal" evidence="4">
    <location>
        <begin position="924"/>
        <end position="1254"/>
    </location>
</feature>
<dbReference type="EMBL" id="JAACJN010000010">
    <property type="protein sequence ID" value="KAF5391270.1"/>
    <property type="molecule type" value="Genomic_DNA"/>
</dbReference>
<keyword evidence="2" id="KW-0539">Nucleus</keyword>
<dbReference type="InterPro" id="IPR050358">
    <property type="entry name" value="RSE1/DDB1/CFT1"/>
</dbReference>
<dbReference type="OrthoDB" id="433457at2759"/>
<evidence type="ECO:0000313" key="7">
    <source>
        <dbReference type="EMBL" id="KAF5391270.1"/>
    </source>
</evidence>
<protein>
    <recommendedName>
        <fullName evidence="9">DNA damage-binding protein 1</fullName>
    </recommendedName>
</protein>
<feature type="compositionally biased region" description="Basic and acidic residues" evidence="3">
    <location>
        <begin position="310"/>
        <end position="319"/>
    </location>
</feature>
<comment type="subcellular location">
    <subcellularLocation>
        <location evidence="1">Nucleus</location>
    </subcellularLocation>
</comment>
<dbReference type="GO" id="GO:0003676">
    <property type="term" value="F:nucleic acid binding"/>
    <property type="evidence" value="ECO:0007669"/>
    <property type="project" value="InterPro"/>
</dbReference>
<evidence type="ECO:0000256" key="2">
    <source>
        <dbReference type="ARBA" id="ARBA00023242"/>
    </source>
</evidence>
<evidence type="ECO:0008006" key="9">
    <source>
        <dbReference type="Google" id="ProtNLM"/>
    </source>
</evidence>
<evidence type="ECO:0000256" key="3">
    <source>
        <dbReference type="SAM" id="MobiDB-lite"/>
    </source>
</evidence>
<feature type="region of interest" description="Disordered" evidence="3">
    <location>
        <begin position="292"/>
        <end position="323"/>
    </location>
</feature>
<dbReference type="Proteomes" id="UP000518752">
    <property type="component" value="Unassembled WGS sequence"/>
</dbReference>
<dbReference type="SUPFAM" id="SSF69322">
    <property type="entry name" value="Tricorn protease domain 2"/>
    <property type="match status" value="1"/>
</dbReference>
<gene>
    <name evidence="7" type="ORF">D9757_001966</name>
</gene>
<dbReference type="InterPro" id="IPR004871">
    <property type="entry name" value="RSE1/DDB1/CPSF1_C"/>
</dbReference>